<comment type="caution">
    <text evidence="7">The sequence shown here is derived from an EMBL/GenBank/DDBJ whole genome shotgun (WGS) entry which is preliminary data.</text>
</comment>
<dbReference type="RefSeq" id="WP_142941621.1">
    <property type="nucleotide sequence ID" value="NZ_VIKR01000002.1"/>
</dbReference>
<comment type="similarity">
    <text evidence="2">Belongs to the autoinducer-2 exporter (AI-2E) (TC 2.A.86) family.</text>
</comment>
<evidence type="ECO:0000256" key="6">
    <source>
        <dbReference type="SAM" id="Phobius"/>
    </source>
</evidence>
<dbReference type="GO" id="GO:0016020">
    <property type="term" value="C:membrane"/>
    <property type="evidence" value="ECO:0007669"/>
    <property type="project" value="UniProtKB-SubCell"/>
</dbReference>
<protein>
    <submittedName>
        <fullName evidence="7">AI-2E family transporter</fullName>
    </submittedName>
</protein>
<evidence type="ECO:0000313" key="7">
    <source>
        <dbReference type="EMBL" id="TQV75003.1"/>
    </source>
</evidence>
<evidence type="ECO:0000256" key="4">
    <source>
        <dbReference type="ARBA" id="ARBA00022989"/>
    </source>
</evidence>
<dbReference type="GO" id="GO:0055085">
    <property type="term" value="P:transmembrane transport"/>
    <property type="evidence" value="ECO:0007669"/>
    <property type="project" value="TreeGrafter"/>
</dbReference>
<feature type="transmembrane region" description="Helical" evidence="6">
    <location>
        <begin position="195"/>
        <end position="216"/>
    </location>
</feature>
<gene>
    <name evidence="7" type="ORF">FLL45_08660</name>
</gene>
<keyword evidence="8" id="KW-1185">Reference proteome</keyword>
<feature type="transmembrane region" description="Helical" evidence="6">
    <location>
        <begin position="258"/>
        <end position="277"/>
    </location>
</feature>
<dbReference type="Proteomes" id="UP000317839">
    <property type="component" value="Unassembled WGS sequence"/>
</dbReference>
<accession>A0A545TCQ6</accession>
<dbReference type="EMBL" id="VIKR01000002">
    <property type="protein sequence ID" value="TQV75003.1"/>
    <property type="molecule type" value="Genomic_DNA"/>
</dbReference>
<feature type="transmembrane region" description="Helical" evidence="6">
    <location>
        <begin position="61"/>
        <end position="82"/>
    </location>
</feature>
<dbReference type="OrthoDB" id="9799225at2"/>
<dbReference type="Pfam" id="PF01594">
    <property type="entry name" value="AI-2E_transport"/>
    <property type="match status" value="1"/>
</dbReference>
<keyword evidence="5 6" id="KW-0472">Membrane</keyword>
<keyword evidence="4 6" id="KW-1133">Transmembrane helix</keyword>
<dbReference type="PANTHER" id="PTHR21716">
    <property type="entry name" value="TRANSMEMBRANE PROTEIN"/>
    <property type="match status" value="1"/>
</dbReference>
<evidence type="ECO:0000256" key="3">
    <source>
        <dbReference type="ARBA" id="ARBA00022692"/>
    </source>
</evidence>
<feature type="transmembrane region" description="Helical" evidence="6">
    <location>
        <begin position="138"/>
        <end position="161"/>
    </location>
</feature>
<organism evidence="7 8">
    <name type="scientific">Aliikangiella marina</name>
    <dbReference type="NCBI Taxonomy" id="1712262"/>
    <lineage>
        <taxon>Bacteria</taxon>
        <taxon>Pseudomonadati</taxon>
        <taxon>Pseudomonadota</taxon>
        <taxon>Gammaproteobacteria</taxon>
        <taxon>Oceanospirillales</taxon>
        <taxon>Pleioneaceae</taxon>
        <taxon>Aliikangiella</taxon>
    </lineage>
</organism>
<feature type="transmembrane region" description="Helical" evidence="6">
    <location>
        <begin position="31"/>
        <end position="49"/>
    </location>
</feature>
<evidence type="ECO:0000256" key="5">
    <source>
        <dbReference type="ARBA" id="ARBA00023136"/>
    </source>
</evidence>
<dbReference type="InterPro" id="IPR002549">
    <property type="entry name" value="AI-2E-like"/>
</dbReference>
<comment type="subcellular location">
    <subcellularLocation>
        <location evidence="1">Membrane</location>
        <topology evidence="1">Multi-pass membrane protein</topology>
    </subcellularLocation>
</comment>
<proteinExistence type="inferred from homology"/>
<reference evidence="7 8" key="1">
    <citation type="submission" date="2019-06" db="EMBL/GenBank/DDBJ databases">
        <title>Draft genome of Aliikangiella marina GYP-15.</title>
        <authorList>
            <person name="Wang G."/>
        </authorList>
    </citation>
    <scope>NUCLEOTIDE SEQUENCE [LARGE SCALE GENOMIC DNA]</scope>
    <source>
        <strain evidence="7 8">GYP-15</strain>
    </source>
</reference>
<keyword evidence="3 6" id="KW-0812">Transmembrane</keyword>
<evidence type="ECO:0000256" key="1">
    <source>
        <dbReference type="ARBA" id="ARBA00004141"/>
    </source>
</evidence>
<dbReference type="PANTHER" id="PTHR21716:SF64">
    <property type="entry name" value="AI-2 TRANSPORT PROTEIN TQSA"/>
    <property type="match status" value="1"/>
</dbReference>
<feature type="transmembrane region" description="Helical" evidence="6">
    <location>
        <begin position="289"/>
        <end position="311"/>
    </location>
</feature>
<dbReference type="AlphaFoldDB" id="A0A545TCQ6"/>
<evidence type="ECO:0000313" key="8">
    <source>
        <dbReference type="Proteomes" id="UP000317839"/>
    </source>
</evidence>
<feature type="transmembrane region" description="Helical" evidence="6">
    <location>
        <begin position="222"/>
        <end position="251"/>
    </location>
</feature>
<evidence type="ECO:0000256" key="2">
    <source>
        <dbReference type="ARBA" id="ARBA00009773"/>
    </source>
</evidence>
<name>A0A545TCQ6_9GAMM</name>
<sequence length="360" mass="39406">MNNQNTTQTPLLLTLASLVVVIAGLKVAAPLIAQFLMALFIAVVCMPSIRWMEARKIPRGIAILIVLMAILAFVYLVVALVGDSVNSFNQNKEFYMQQLGTRMQSISEWLIGMGVPADSVDFRAIFAKADIMSLITRVLGGVGVIFGDFFVIFLSVIFILAEASSFPAKFANAFSNSQDKMVHVNHVLGKIRHYLAIKTAASLLTGALVSISLFIIGVDYPFLWGMLAFLLNYIPNIGSIIAAIPAIILALVQLGPIAVLWTAITFFAVNNLVGNFLEPKFMGKMLGLSTFVVFVSLIFWGWIFGSVGMFLSVPLTMTIKIALDTNEKTRWLGIMLGSEEDADEPIAIEESEDDLLLEKK</sequence>